<sequence>MILTGLDRVGCSSSGIIELVLIFKFVYSRGFACSICGQIGKDYMSMRKGKEKKKR</sequence>
<dbReference type="AlphaFoldDB" id="A0A1X2HBM0"/>
<protein>
    <submittedName>
        <fullName evidence="1">Uncharacterized protein</fullName>
    </submittedName>
</protein>
<keyword evidence="2" id="KW-1185">Reference proteome</keyword>
<dbReference type="Proteomes" id="UP000242180">
    <property type="component" value="Unassembled WGS sequence"/>
</dbReference>
<comment type="caution">
    <text evidence="1">The sequence shown here is derived from an EMBL/GenBank/DDBJ whole genome shotgun (WGS) entry which is preliminary data.</text>
</comment>
<proteinExistence type="predicted"/>
<reference evidence="1 2" key="1">
    <citation type="submission" date="2016-07" db="EMBL/GenBank/DDBJ databases">
        <title>Pervasive Adenine N6-methylation of Active Genes in Fungi.</title>
        <authorList>
            <consortium name="DOE Joint Genome Institute"/>
            <person name="Mondo S.J."/>
            <person name="Dannebaum R.O."/>
            <person name="Kuo R.C."/>
            <person name="Labutti K."/>
            <person name="Haridas S."/>
            <person name="Kuo A."/>
            <person name="Salamov A."/>
            <person name="Ahrendt S.R."/>
            <person name="Lipzen A."/>
            <person name="Sullivan W."/>
            <person name="Andreopoulos W.B."/>
            <person name="Clum A."/>
            <person name="Lindquist E."/>
            <person name="Daum C."/>
            <person name="Ramamoorthy G.K."/>
            <person name="Gryganskyi A."/>
            <person name="Culley D."/>
            <person name="Magnuson J.K."/>
            <person name="James T.Y."/>
            <person name="O'Malley M.A."/>
            <person name="Stajich J.E."/>
            <person name="Spatafora J.W."/>
            <person name="Visel A."/>
            <person name="Grigoriev I.V."/>
        </authorList>
    </citation>
    <scope>NUCLEOTIDE SEQUENCE [LARGE SCALE GENOMIC DNA]</scope>
    <source>
        <strain evidence="1 2">NRRL 2496</strain>
    </source>
</reference>
<gene>
    <name evidence="1" type="ORF">BCR43DRAFT_267988</name>
</gene>
<accession>A0A1X2HBM0</accession>
<dbReference type="InParanoid" id="A0A1X2HBM0"/>
<evidence type="ECO:0000313" key="2">
    <source>
        <dbReference type="Proteomes" id="UP000242180"/>
    </source>
</evidence>
<evidence type="ECO:0000313" key="1">
    <source>
        <dbReference type="EMBL" id="ORY96189.1"/>
    </source>
</evidence>
<name>A0A1X2HBM0_SYNRA</name>
<organism evidence="1 2">
    <name type="scientific">Syncephalastrum racemosum</name>
    <name type="common">Filamentous fungus</name>
    <dbReference type="NCBI Taxonomy" id="13706"/>
    <lineage>
        <taxon>Eukaryota</taxon>
        <taxon>Fungi</taxon>
        <taxon>Fungi incertae sedis</taxon>
        <taxon>Mucoromycota</taxon>
        <taxon>Mucoromycotina</taxon>
        <taxon>Mucoromycetes</taxon>
        <taxon>Mucorales</taxon>
        <taxon>Syncephalastraceae</taxon>
        <taxon>Syncephalastrum</taxon>
    </lineage>
</organism>
<dbReference type="EMBL" id="MCGN01000005">
    <property type="protein sequence ID" value="ORY96189.1"/>
    <property type="molecule type" value="Genomic_DNA"/>
</dbReference>